<evidence type="ECO:0000256" key="7">
    <source>
        <dbReference type="SAM" id="Phobius"/>
    </source>
</evidence>
<evidence type="ECO:0000313" key="10">
    <source>
        <dbReference type="Proteomes" id="UP000032066"/>
    </source>
</evidence>
<keyword evidence="10" id="KW-1185">Reference proteome</keyword>
<evidence type="ECO:0000256" key="2">
    <source>
        <dbReference type="ARBA" id="ARBA00006448"/>
    </source>
</evidence>
<dbReference type="PATRIC" id="fig|2064.6.peg.2735"/>
<organism evidence="9 10">
    <name type="scientific">Kitasatospora griseola</name>
    <name type="common">Streptomyces griseolosporeus</name>
    <dbReference type="NCBI Taxonomy" id="2064"/>
    <lineage>
        <taxon>Bacteria</taxon>
        <taxon>Bacillati</taxon>
        <taxon>Actinomycetota</taxon>
        <taxon>Actinomycetes</taxon>
        <taxon>Kitasatosporales</taxon>
        <taxon>Streptomycetaceae</taxon>
        <taxon>Kitasatospora</taxon>
    </lineage>
</organism>
<evidence type="ECO:0000313" key="9">
    <source>
        <dbReference type="EMBL" id="KIQ64941.1"/>
    </source>
</evidence>
<keyword evidence="3" id="KW-1003">Cell membrane</keyword>
<comment type="similarity">
    <text evidence="2">Belongs to the UPF0702 family.</text>
</comment>
<comment type="subcellular location">
    <subcellularLocation>
        <location evidence="1">Cell membrane</location>
        <topology evidence="1">Multi-pass membrane protein</topology>
    </subcellularLocation>
</comment>
<dbReference type="PANTHER" id="PTHR34582:SF6">
    <property type="entry name" value="UPF0702 TRANSMEMBRANE PROTEIN YCAP"/>
    <property type="match status" value="1"/>
</dbReference>
<dbReference type="GO" id="GO:0005886">
    <property type="term" value="C:plasma membrane"/>
    <property type="evidence" value="ECO:0007669"/>
    <property type="project" value="UniProtKB-SubCell"/>
</dbReference>
<sequence length="185" mass="20299">MWHDMFQAGISYGEKTLRTVLVYLALLVLLRVIGKRGLAQLNTFDLVVMLLLSNVVQNAVIGNDNSLVGGLYGALVLLLTDWVLVRQAMRWDWFNRLLDGTPTVLGRDGAYDLREIDRQGIRVPDLDVAIRHQGGDGVEETALIVLEPGGTLLVKLKRGDQVADKDDVAAIRATLAAIEARLPTA</sequence>
<evidence type="ECO:0000256" key="6">
    <source>
        <dbReference type="ARBA" id="ARBA00023136"/>
    </source>
</evidence>
<comment type="caution">
    <text evidence="9">The sequence shown here is derived from an EMBL/GenBank/DDBJ whole genome shotgun (WGS) entry which is preliminary data.</text>
</comment>
<dbReference type="Proteomes" id="UP000032066">
    <property type="component" value="Unassembled WGS sequence"/>
</dbReference>
<name>A0A0D0P088_KITGR</name>
<feature type="transmembrane region" description="Helical" evidence="7">
    <location>
        <begin position="67"/>
        <end position="85"/>
    </location>
</feature>
<protein>
    <recommendedName>
        <fullName evidence="8">YetF C-terminal domain-containing protein</fullName>
    </recommendedName>
</protein>
<accession>A0A0D0P088</accession>
<dbReference type="AlphaFoldDB" id="A0A0D0P088"/>
<evidence type="ECO:0000256" key="1">
    <source>
        <dbReference type="ARBA" id="ARBA00004651"/>
    </source>
</evidence>
<feature type="domain" description="YetF C-terminal" evidence="8">
    <location>
        <begin position="90"/>
        <end position="159"/>
    </location>
</feature>
<feature type="transmembrane region" description="Helical" evidence="7">
    <location>
        <begin position="16"/>
        <end position="34"/>
    </location>
</feature>
<feature type="transmembrane region" description="Helical" evidence="7">
    <location>
        <begin position="41"/>
        <end position="61"/>
    </location>
</feature>
<dbReference type="EMBL" id="JXZB01000002">
    <property type="protein sequence ID" value="KIQ64941.1"/>
    <property type="molecule type" value="Genomic_DNA"/>
</dbReference>
<dbReference type="Pfam" id="PF04239">
    <property type="entry name" value="DUF421"/>
    <property type="match status" value="1"/>
</dbReference>
<dbReference type="InterPro" id="IPR023090">
    <property type="entry name" value="UPF0702_alpha/beta_dom_sf"/>
</dbReference>
<gene>
    <name evidence="9" type="ORF">TR51_12725</name>
</gene>
<keyword evidence="4 7" id="KW-0812">Transmembrane</keyword>
<dbReference type="OrthoDB" id="9778331at2"/>
<proteinExistence type="inferred from homology"/>
<reference evidence="9 10" key="1">
    <citation type="submission" date="2015-02" db="EMBL/GenBank/DDBJ databases">
        <title>Draft genome sequence of Kitasatospora griseola MF730-N6, a bafilomycin, terpentecin and satosporin producer.</title>
        <authorList>
            <person name="Arens J.C."/>
            <person name="Haltli B."/>
            <person name="Kerr R.G."/>
        </authorList>
    </citation>
    <scope>NUCLEOTIDE SEQUENCE [LARGE SCALE GENOMIC DNA]</scope>
    <source>
        <strain evidence="9 10">MF730-N6</strain>
    </source>
</reference>
<dbReference type="PANTHER" id="PTHR34582">
    <property type="entry name" value="UPF0702 TRANSMEMBRANE PROTEIN YCAP"/>
    <property type="match status" value="1"/>
</dbReference>
<evidence type="ECO:0000256" key="4">
    <source>
        <dbReference type="ARBA" id="ARBA00022692"/>
    </source>
</evidence>
<evidence type="ECO:0000256" key="3">
    <source>
        <dbReference type="ARBA" id="ARBA00022475"/>
    </source>
</evidence>
<dbReference type="InterPro" id="IPR007353">
    <property type="entry name" value="DUF421"/>
</dbReference>
<dbReference type="Gene3D" id="3.30.240.20">
    <property type="entry name" value="bsu07140 like domains"/>
    <property type="match status" value="1"/>
</dbReference>
<keyword evidence="5 7" id="KW-1133">Transmembrane helix</keyword>
<keyword evidence="6 7" id="KW-0472">Membrane</keyword>
<evidence type="ECO:0000259" key="8">
    <source>
        <dbReference type="Pfam" id="PF04239"/>
    </source>
</evidence>
<evidence type="ECO:0000256" key="5">
    <source>
        <dbReference type="ARBA" id="ARBA00022989"/>
    </source>
</evidence>
<dbReference type="STRING" id="2064.TR51_12725"/>
<dbReference type="RefSeq" id="WP_043910865.1">
    <property type="nucleotide sequence ID" value="NZ_JXZB01000002.1"/>
</dbReference>